<comment type="caution">
    <text evidence="2">The sequence shown here is derived from an EMBL/GenBank/DDBJ whole genome shotgun (WGS) entry which is preliminary data.</text>
</comment>
<sequence length="284" mass="31358">MGIHDRHTEAYQPMLPLWQPAEYDLQPDPTRDDRRQPPRIDLRKADCFTYESASVDGLFPIHDANGHADHTAHSATHPPHDTAASDAATPDNQYSPDNPSGQTVLYTYDNLPGPFAMRTLVRAGALVALDESHAYRSADGETLYGRAAIVAAMLPNPQLVACGRAAAWVWLGGEFPSAVDVLSTTHYRAPLMGRPINVRERRVPPKQTQVVGPLTITTPERTVCDLAMCPPEDIYEQSLDELILQLLRHFSIDIEDCLLILEGCAYLHSAQRAREVIADFACIA</sequence>
<evidence type="ECO:0000256" key="1">
    <source>
        <dbReference type="SAM" id="MobiDB-lite"/>
    </source>
</evidence>
<name>A0A2N5J019_9BIFI</name>
<gene>
    <name evidence="2" type="ORF">CGZ88_0775</name>
</gene>
<accession>A0A2N5J019</accession>
<dbReference type="EMBL" id="NMYC01000002">
    <property type="protein sequence ID" value="PLS27558.1"/>
    <property type="molecule type" value="Genomic_DNA"/>
</dbReference>
<evidence type="ECO:0000313" key="2">
    <source>
        <dbReference type="EMBL" id="PLS27558.1"/>
    </source>
</evidence>
<evidence type="ECO:0000313" key="3">
    <source>
        <dbReference type="Proteomes" id="UP000234935"/>
    </source>
</evidence>
<feature type="region of interest" description="Disordered" evidence="1">
    <location>
        <begin position="1"/>
        <end position="39"/>
    </location>
</feature>
<dbReference type="RefSeq" id="WP_051198702.1">
    <property type="nucleotide sequence ID" value="NZ_NMYC01000002.1"/>
</dbReference>
<dbReference type="AlphaFoldDB" id="A0A2N5J019"/>
<feature type="region of interest" description="Disordered" evidence="1">
    <location>
        <begin position="66"/>
        <end position="101"/>
    </location>
</feature>
<organism evidence="2 3">
    <name type="scientific">Bifidobacterium anseris</name>
    <dbReference type="NCBI Taxonomy" id="2020963"/>
    <lineage>
        <taxon>Bacteria</taxon>
        <taxon>Bacillati</taxon>
        <taxon>Actinomycetota</taxon>
        <taxon>Actinomycetes</taxon>
        <taxon>Bifidobacteriales</taxon>
        <taxon>Bifidobacteriaceae</taxon>
        <taxon>Bifidobacterium</taxon>
    </lineage>
</organism>
<dbReference type="Proteomes" id="UP000234935">
    <property type="component" value="Unassembled WGS sequence"/>
</dbReference>
<dbReference type="OrthoDB" id="3239634at2"/>
<keyword evidence="3" id="KW-1185">Reference proteome</keyword>
<reference evidence="2 3" key="1">
    <citation type="submission" date="2017-07" db="EMBL/GenBank/DDBJ databases">
        <title>Bifidobacterium novel species.</title>
        <authorList>
            <person name="Lugli G.A."/>
            <person name="Milani C."/>
            <person name="Duranti S."/>
            <person name="Mangifesta M."/>
        </authorList>
    </citation>
    <scope>NUCLEOTIDE SEQUENCE [LARGE SCALE GENOMIC DNA]</scope>
    <source>
        <strain evidence="3">Goo31D</strain>
    </source>
</reference>
<proteinExistence type="predicted"/>
<feature type="compositionally biased region" description="Polar residues" evidence="1">
    <location>
        <begin position="90"/>
        <end position="101"/>
    </location>
</feature>
<feature type="compositionally biased region" description="Basic and acidic residues" evidence="1">
    <location>
        <begin position="29"/>
        <end position="39"/>
    </location>
</feature>
<protein>
    <submittedName>
        <fullName evidence="2">Uncharacterized protein</fullName>
    </submittedName>
</protein>